<dbReference type="GO" id="GO:0005524">
    <property type="term" value="F:ATP binding"/>
    <property type="evidence" value="ECO:0007669"/>
    <property type="project" value="UniProtKB-UniRule"/>
</dbReference>
<comment type="caution">
    <text evidence="5">The sequence shown here is derived from an EMBL/GenBank/DDBJ whole genome shotgun (WGS) entry which is preliminary data.</text>
</comment>
<dbReference type="Pfam" id="PF03477">
    <property type="entry name" value="ATP-cone"/>
    <property type="match status" value="1"/>
</dbReference>
<evidence type="ECO:0000256" key="1">
    <source>
        <dbReference type="ARBA" id="ARBA00022741"/>
    </source>
</evidence>
<dbReference type="InterPro" id="IPR011335">
    <property type="entry name" value="Restrct_endonuc-II-like"/>
</dbReference>
<dbReference type="EMBL" id="MHRP01000046">
    <property type="protein sequence ID" value="OHA25742.1"/>
    <property type="molecule type" value="Genomic_DNA"/>
</dbReference>
<accession>A0A1G2MRW3</accession>
<dbReference type="GO" id="GO:0009307">
    <property type="term" value="P:DNA restriction-modification system"/>
    <property type="evidence" value="ECO:0007669"/>
    <property type="project" value="InterPro"/>
</dbReference>
<dbReference type="PROSITE" id="PS51161">
    <property type="entry name" value="ATP_CONE"/>
    <property type="match status" value="1"/>
</dbReference>
<name>A0A1G2MRW3_9BACT</name>
<protein>
    <recommendedName>
        <fullName evidence="4">ATP-cone domain-containing protein</fullName>
    </recommendedName>
</protein>
<dbReference type="InterPro" id="IPR007560">
    <property type="entry name" value="Restrct_endonuc_IV_Mrr"/>
</dbReference>
<dbReference type="CDD" id="cd22308">
    <property type="entry name" value="Af1548-like"/>
    <property type="match status" value="1"/>
</dbReference>
<evidence type="ECO:0000259" key="4">
    <source>
        <dbReference type="PROSITE" id="PS51161"/>
    </source>
</evidence>
<dbReference type="SUPFAM" id="SSF52980">
    <property type="entry name" value="Restriction endonuclease-like"/>
    <property type="match status" value="1"/>
</dbReference>
<reference evidence="5 6" key="1">
    <citation type="journal article" date="2016" name="Nat. Commun.">
        <title>Thousands of microbial genomes shed light on interconnected biogeochemical processes in an aquifer system.</title>
        <authorList>
            <person name="Anantharaman K."/>
            <person name="Brown C.T."/>
            <person name="Hug L.A."/>
            <person name="Sharon I."/>
            <person name="Castelle C.J."/>
            <person name="Probst A.J."/>
            <person name="Thomas B.C."/>
            <person name="Singh A."/>
            <person name="Wilkins M.J."/>
            <person name="Karaoz U."/>
            <person name="Brodie E.L."/>
            <person name="Williams K.H."/>
            <person name="Hubbard S.S."/>
            <person name="Banfield J.F."/>
        </authorList>
    </citation>
    <scope>NUCLEOTIDE SEQUENCE [LARGE SCALE GENOMIC DNA]</scope>
</reference>
<organism evidence="5 6">
    <name type="scientific">Candidatus Taylorbacteria bacterium RIFCSPHIGHO2_02_FULL_45_35</name>
    <dbReference type="NCBI Taxonomy" id="1802311"/>
    <lineage>
        <taxon>Bacteria</taxon>
        <taxon>Candidatus Tayloriibacteriota</taxon>
    </lineage>
</organism>
<dbReference type="InterPro" id="IPR011856">
    <property type="entry name" value="tRNA_endonuc-like_dom_sf"/>
</dbReference>
<dbReference type="GO" id="GO:0004519">
    <property type="term" value="F:endonuclease activity"/>
    <property type="evidence" value="ECO:0007669"/>
    <property type="project" value="InterPro"/>
</dbReference>
<dbReference type="Pfam" id="PF04471">
    <property type="entry name" value="Mrr_cat"/>
    <property type="match status" value="1"/>
</dbReference>
<evidence type="ECO:0000256" key="3">
    <source>
        <dbReference type="PROSITE-ProRule" id="PRU00492"/>
    </source>
</evidence>
<proteinExistence type="predicted"/>
<dbReference type="AlphaFoldDB" id="A0A1G2MRW3"/>
<keyword evidence="2 3" id="KW-0067">ATP-binding</keyword>
<sequence length="279" mass="31681">MPNEIYVVKADGEKELWSEDKLRESLKRARAGDDTVQQIVDHIKGELRDGVTTSHIYQHAFYLLHKIEKPVAARYSLRRALVGFGPSGFPFEKFLGELFRAQGYEVATEQIVKGACVEHEVDVVAWNVEKLIMTEAKFHNELGAKSDLKVALYVKARFDDLSEQMFDYGKRRPLDEGYLITNTKFTTNAIQYGECVNLKMIGWNYPLRGNLQDLIEDSGLHPITCLTSISVSEKQELLSKGVVLCRDAKKKQLLKDFGFKEEAIAKITDEADLLCQPYA</sequence>
<feature type="domain" description="ATP-cone" evidence="4">
    <location>
        <begin position="5"/>
        <end position="86"/>
    </location>
</feature>
<evidence type="ECO:0000313" key="6">
    <source>
        <dbReference type="Proteomes" id="UP000177943"/>
    </source>
</evidence>
<dbReference type="InterPro" id="IPR005144">
    <property type="entry name" value="ATP-cone_dom"/>
</dbReference>
<dbReference type="Proteomes" id="UP000177943">
    <property type="component" value="Unassembled WGS sequence"/>
</dbReference>
<keyword evidence="1 3" id="KW-0547">Nucleotide-binding</keyword>
<gene>
    <name evidence="5" type="ORF">A3D56_03250</name>
</gene>
<dbReference type="GO" id="GO:0003677">
    <property type="term" value="F:DNA binding"/>
    <property type="evidence" value="ECO:0007669"/>
    <property type="project" value="InterPro"/>
</dbReference>
<evidence type="ECO:0000256" key="2">
    <source>
        <dbReference type="ARBA" id="ARBA00022840"/>
    </source>
</evidence>
<evidence type="ECO:0000313" key="5">
    <source>
        <dbReference type="EMBL" id="OHA25742.1"/>
    </source>
</evidence>
<dbReference type="Gene3D" id="3.40.1350.10">
    <property type="match status" value="1"/>
</dbReference>